<keyword evidence="3" id="KW-0677">Repeat</keyword>
<dbReference type="Gene3D" id="2.30.30.140">
    <property type="match status" value="3"/>
</dbReference>
<dbReference type="GO" id="GO:0042393">
    <property type="term" value="F:histone binding"/>
    <property type="evidence" value="ECO:0007669"/>
    <property type="project" value="TreeGrafter"/>
</dbReference>
<evidence type="ECO:0000256" key="6">
    <source>
        <dbReference type="ARBA" id="ARBA00022853"/>
    </source>
</evidence>
<keyword evidence="4" id="KW-0863">Zinc-finger</keyword>
<dbReference type="GO" id="GO:0005634">
    <property type="term" value="C:nucleus"/>
    <property type="evidence" value="ECO:0007669"/>
    <property type="project" value="UniProtKB-SubCell"/>
</dbReference>
<dbReference type="CDD" id="cd20102">
    <property type="entry name" value="MBT_L3MBTL1-like_rpt2"/>
    <property type="match status" value="1"/>
</dbReference>
<evidence type="ECO:0000256" key="9">
    <source>
        <dbReference type="ARBA" id="ARBA00023242"/>
    </source>
</evidence>
<dbReference type="AlphaFoldDB" id="A0A8K0KKB0"/>
<dbReference type="PROSITE" id="PS51079">
    <property type="entry name" value="MBT"/>
    <property type="match status" value="3"/>
</dbReference>
<keyword evidence="5" id="KW-0862">Zinc</keyword>
<dbReference type="GO" id="GO:0003682">
    <property type="term" value="F:chromatin binding"/>
    <property type="evidence" value="ECO:0007669"/>
    <property type="project" value="TreeGrafter"/>
</dbReference>
<evidence type="ECO:0000313" key="12">
    <source>
        <dbReference type="Proteomes" id="UP000792457"/>
    </source>
</evidence>
<keyword evidence="8" id="KW-0804">Transcription</keyword>
<gene>
    <name evidence="11" type="ORF">J437_LFUL016967</name>
</gene>
<evidence type="ECO:0000256" key="8">
    <source>
        <dbReference type="ARBA" id="ARBA00023163"/>
    </source>
</evidence>
<dbReference type="InterPro" id="IPR004092">
    <property type="entry name" value="Mbt"/>
</dbReference>
<dbReference type="CDD" id="cd20103">
    <property type="entry name" value="MBT_L3MBTL1-like_rpt3"/>
    <property type="match status" value="1"/>
</dbReference>
<reference evidence="11" key="2">
    <citation type="submission" date="2017-10" db="EMBL/GenBank/DDBJ databases">
        <title>Ladona fulva Genome sequencing and assembly.</title>
        <authorList>
            <person name="Murali S."/>
            <person name="Richards S."/>
            <person name="Bandaranaike D."/>
            <person name="Bellair M."/>
            <person name="Blankenburg K."/>
            <person name="Chao H."/>
            <person name="Dinh H."/>
            <person name="Doddapaneni H."/>
            <person name="Dugan-Rocha S."/>
            <person name="Elkadiri S."/>
            <person name="Gnanaolivu R."/>
            <person name="Hernandez B."/>
            <person name="Skinner E."/>
            <person name="Javaid M."/>
            <person name="Lee S."/>
            <person name="Li M."/>
            <person name="Ming W."/>
            <person name="Munidasa M."/>
            <person name="Muniz J."/>
            <person name="Nguyen L."/>
            <person name="Hughes D."/>
            <person name="Osuji N."/>
            <person name="Pu L.-L."/>
            <person name="Puazo M."/>
            <person name="Qu C."/>
            <person name="Quiroz J."/>
            <person name="Raj R."/>
            <person name="Weissenberger G."/>
            <person name="Xin Y."/>
            <person name="Zou X."/>
            <person name="Han Y."/>
            <person name="Worley K."/>
            <person name="Muzny D."/>
            <person name="Gibbs R."/>
        </authorList>
    </citation>
    <scope>NUCLEOTIDE SEQUENCE</scope>
    <source>
        <strain evidence="11">Sampled in the wild</strain>
    </source>
</reference>
<proteinExistence type="predicted"/>
<evidence type="ECO:0000256" key="10">
    <source>
        <dbReference type="PROSITE-ProRule" id="PRU00459"/>
    </source>
</evidence>
<feature type="repeat" description="MBT" evidence="10">
    <location>
        <begin position="138"/>
        <end position="237"/>
    </location>
</feature>
<name>A0A8K0KKB0_LADFU</name>
<accession>A0A8K0KKB0</accession>
<dbReference type="GO" id="GO:0045892">
    <property type="term" value="P:negative regulation of DNA-templated transcription"/>
    <property type="evidence" value="ECO:0007669"/>
    <property type="project" value="TreeGrafter"/>
</dbReference>
<organism evidence="11 12">
    <name type="scientific">Ladona fulva</name>
    <name type="common">Scarce chaser dragonfly</name>
    <name type="synonym">Libellula fulva</name>
    <dbReference type="NCBI Taxonomy" id="123851"/>
    <lineage>
        <taxon>Eukaryota</taxon>
        <taxon>Metazoa</taxon>
        <taxon>Ecdysozoa</taxon>
        <taxon>Arthropoda</taxon>
        <taxon>Hexapoda</taxon>
        <taxon>Insecta</taxon>
        <taxon>Pterygota</taxon>
        <taxon>Palaeoptera</taxon>
        <taxon>Odonata</taxon>
        <taxon>Epiprocta</taxon>
        <taxon>Anisoptera</taxon>
        <taxon>Libelluloidea</taxon>
        <taxon>Libellulidae</taxon>
        <taxon>Ladona</taxon>
    </lineage>
</organism>
<comment type="caution">
    <text evidence="11">The sequence shown here is derived from an EMBL/GenBank/DDBJ whole genome shotgun (WGS) entry which is preliminary data.</text>
</comment>
<keyword evidence="9" id="KW-0539">Nucleus</keyword>
<dbReference type="Proteomes" id="UP000792457">
    <property type="component" value="Unassembled WGS sequence"/>
</dbReference>
<keyword evidence="2" id="KW-0479">Metal-binding</keyword>
<evidence type="ECO:0008006" key="13">
    <source>
        <dbReference type="Google" id="ProtNLM"/>
    </source>
</evidence>
<dbReference type="SMART" id="SM00561">
    <property type="entry name" value="MBT"/>
    <property type="match status" value="3"/>
</dbReference>
<comment type="subcellular location">
    <subcellularLocation>
        <location evidence="1">Nucleus</location>
    </subcellularLocation>
</comment>
<dbReference type="EMBL" id="KZ309025">
    <property type="protein sequence ID" value="KAG8236440.1"/>
    <property type="molecule type" value="Genomic_DNA"/>
</dbReference>
<feature type="repeat" description="MBT" evidence="10">
    <location>
        <begin position="22"/>
        <end position="120"/>
    </location>
</feature>
<keyword evidence="12" id="KW-1185">Reference proteome</keyword>
<feature type="non-terminal residue" evidence="11">
    <location>
        <position position="1"/>
    </location>
</feature>
<dbReference type="InterPro" id="IPR050548">
    <property type="entry name" value="PcG_chromatin_remod_factors"/>
</dbReference>
<dbReference type="CDD" id="cd20101">
    <property type="entry name" value="MBT_L3MBTL1-like_rpt1"/>
    <property type="match status" value="1"/>
</dbReference>
<dbReference type="GO" id="GO:0006325">
    <property type="term" value="P:chromatin organization"/>
    <property type="evidence" value="ECO:0007669"/>
    <property type="project" value="UniProtKB-KW"/>
</dbReference>
<evidence type="ECO:0000256" key="5">
    <source>
        <dbReference type="ARBA" id="ARBA00022833"/>
    </source>
</evidence>
<dbReference type="PANTHER" id="PTHR12247:SF131">
    <property type="entry name" value="LD05287P"/>
    <property type="match status" value="1"/>
</dbReference>
<keyword evidence="6" id="KW-0156">Chromatin regulator</keyword>
<evidence type="ECO:0000256" key="3">
    <source>
        <dbReference type="ARBA" id="ARBA00022737"/>
    </source>
</evidence>
<evidence type="ECO:0000256" key="4">
    <source>
        <dbReference type="ARBA" id="ARBA00022771"/>
    </source>
</evidence>
<reference evidence="11" key="1">
    <citation type="submission" date="2013-04" db="EMBL/GenBank/DDBJ databases">
        <authorList>
            <person name="Qu J."/>
            <person name="Murali S.C."/>
            <person name="Bandaranaike D."/>
            <person name="Bellair M."/>
            <person name="Blankenburg K."/>
            <person name="Chao H."/>
            <person name="Dinh H."/>
            <person name="Doddapaneni H."/>
            <person name="Downs B."/>
            <person name="Dugan-Rocha S."/>
            <person name="Elkadiri S."/>
            <person name="Gnanaolivu R.D."/>
            <person name="Hernandez B."/>
            <person name="Javaid M."/>
            <person name="Jayaseelan J.C."/>
            <person name="Lee S."/>
            <person name="Li M."/>
            <person name="Ming W."/>
            <person name="Munidasa M."/>
            <person name="Muniz J."/>
            <person name="Nguyen L."/>
            <person name="Ongeri F."/>
            <person name="Osuji N."/>
            <person name="Pu L.-L."/>
            <person name="Puazo M."/>
            <person name="Qu C."/>
            <person name="Quiroz J."/>
            <person name="Raj R."/>
            <person name="Weissenberger G."/>
            <person name="Xin Y."/>
            <person name="Zou X."/>
            <person name="Han Y."/>
            <person name="Richards S."/>
            <person name="Worley K."/>
            <person name="Muzny D."/>
            <person name="Gibbs R."/>
        </authorList>
    </citation>
    <scope>NUCLEOTIDE SEQUENCE</scope>
    <source>
        <strain evidence="11">Sampled in the wild</strain>
    </source>
</reference>
<keyword evidence="7" id="KW-0805">Transcription regulation</keyword>
<feature type="non-terminal residue" evidence="11">
    <location>
        <position position="344"/>
    </location>
</feature>
<dbReference type="PANTHER" id="PTHR12247">
    <property type="entry name" value="POLYCOMB GROUP PROTEIN"/>
    <property type="match status" value="1"/>
</dbReference>
<evidence type="ECO:0000256" key="7">
    <source>
        <dbReference type="ARBA" id="ARBA00023015"/>
    </source>
</evidence>
<dbReference type="FunFam" id="2.30.30.140:FF:000007">
    <property type="entry name" value="Lethal(3)malignant brain tumor-like protein 1"/>
    <property type="match status" value="1"/>
</dbReference>
<evidence type="ECO:0000256" key="1">
    <source>
        <dbReference type="ARBA" id="ARBA00004123"/>
    </source>
</evidence>
<dbReference type="OrthoDB" id="8188861at2759"/>
<dbReference type="SUPFAM" id="SSF63748">
    <property type="entry name" value="Tudor/PWWP/MBT"/>
    <property type="match status" value="3"/>
</dbReference>
<dbReference type="Pfam" id="PF02820">
    <property type="entry name" value="MBT"/>
    <property type="match status" value="3"/>
</dbReference>
<dbReference type="GO" id="GO:0008270">
    <property type="term" value="F:zinc ion binding"/>
    <property type="evidence" value="ECO:0007669"/>
    <property type="project" value="UniProtKB-KW"/>
</dbReference>
<evidence type="ECO:0000256" key="2">
    <source>
        <dbReference type="ARBA" id="ARBA00022723"/>
    </source>
</evidence>
<evidence type="ECO:0000313" key="11">
    <source>
        <dbReference type="EMBL" id="KAG8236440.1"/>
    </source>
</evidence>
<sequence>TESSSSHLPGSRVPWKVGKNGFSWTKYLDHVKAKAAPQYLFRDIYPFAKNSFKAGMKLEGIDPEHPSLFCVLTVAQVRGYRMRLHFDGYPDIHDFWTNADSPDLFPVGWCEKNSHRLQPPKGYTGGVVGSDGGEGPIFNWATYLKQCRAQAAPRHLFAKKAYSICPTGFRTGMKLEAVDRKNQSLVCVATVADLLDSRILVHFDGWADVYDYWADPSSPYIHPVGWCKENGHPLTPPNGYASTSPFSWEKYLAESGAVAAPARAFKQRPPSGFRSGMRLEAVDPRVPSLVRVATVDEVRGHRLRLRFDGWSWNQDYAFWIDDDSPDIHPVGWCMQTGHPLEPPL</sequence>
<protein>
    <recommendedName>
        <fullName evidence="13">LMBL3 protein</fullName>
    </recommendedName>
</protein>
<feature type="repeat" description="MBT" evidence="10">
    <location>
        <begin position="246"/>
        <end position="343"/>
    </location>
</feature>